<evidence type="ECO:0000313" key="2">
    <source>
        <dbReference type="EMBL" id="KDN18701.1"/>
    </source>
</evidence>
<comment type="caution">
    <text evidence="2">The sequence shown here is derived from an EMBL/GenBank/DDBJ whole genome shotgun (WGS) entry which is preliminary data.</text>
</comment>
<accession>A0A066TU87</accession>
<sequence length="91" mass="8663">MAAGLLLLPLLTAESCVDERTGPSSSVPAPAVGGDTAGAGSSTTASGEVSSSDVAPAPEPTTPLIPEPTGTPTGTPGQPDTTEVTAPPPTP</sequence>
<name>A0A066TU87_9PSEU</name>
<organism evidence="2 3">
    <name type="scientific">Amycolatopsis rifamycinica</name>
    <dbReference type="NCBI Taxonomy" id="287986"/>
    <lineage>
        <taxon>Bacteria</taxon>
        <taxon>Bacillati</taxon>
        <taxon>Actinomycetota</taxon>
        <taxon>Actinomycetes</taxon>
        <taxon>Pseudonocardiales</taxon>
        <taxon>Pseudonocardiaceae</taxon>
        <taxon>Amycolatopsis</taxon>
    </lineage>
</organism>
<feature type="region of interest" description="Disordered" evidence="1">
    <location>
        <begin position="17"/>
        <end position="91"/>
    </location>
</feature>
<feature type="compositionally biased region" description="Pro residues" evidence="1">
    <location>
        <begin position="57"/>
        <end position="66"/>
    </location>
</feature>
<dbReference type="Proteomes" id="UP000027345">
    <property type="component" value="Unassembled WGS sequence"/>
</dbReference>
<feature type="compositionally biased region" description="Low complexity" evidence="1">
    <location>
        <begin position="31"/>
        <end position="53"/>
    </location>
</feature>
<protein>
    <submittedName>
        <fullName evidence="2">Uncharacterized protein</fullName>
    </submittedName>
</protein>
<evidence type="ECO:0000313" key="3">
    <source>
        <dbReference type="Proteomes" id="UP000027345"/>
    </source>
</evidence>
<keyword evidence="3" id="KW-1185">Reference proteome</keyword>
<dbReference type="EMBL" id="JMQI01000062">
    <property type="protein sequence ID" value="KDN18701.1"/>
    <property type="molecule type" value="Genomic_DNA"/>
</dbReference>
<evidence type="ECO:0000256" key="1">
    <source>
        <dbReference type="SAM" id="MobiDB-lite"/>
    </source>
</evidence>
<proteinExistence type="predicted"/>
<feature type="compositionally biased region" description="Low complexity" evidence="1">
    <location>
        <begin position="67"/>
        <end position="83"/>
    </location>
</feature>
<gene>
    <name evidence="2" type="ORF">DV20_29350</name>
</gene>
<dbReference type="AlphaFoldDB" id="A0A066TU87"/>
<dbReference type="STRING" id="287986.DV20_29350"/>
<reference evidence="2 3" key="1">
    <citation type="submission" date="2014-05" db="EMBL/GenBank/DDBJ databases">
        <title>Draft genome sequence of Amycolatopsis rifamycinica DSM 46095.</title>
        <authorList>
            <person name="Lal R."/>
            <person name="Saxena A."/>
            <person name="Kumari R."/>
            <person name="Mukherjee U."/>
            <person name="Singh P."/>
            <person name="Sangwan N."/>
            <person name="Mahato N.K."/>
        </authorList>
    </citation>
    <scope>NUCLEOTIDE SEQUENCE [LARGE SCALE GENOMIC DNA]</scope>
    <source>
        <strain evidence="2 3">DSM 46095</strain>
    </source>
</reference>